<evidence type="ECO:0000256" key="1">
    <source>
        <dbReference type="ARBA" id="ARBA00005417"/>
    </source>
</evidence>
<dbReference type="InterPro" id="IPR003439">
    <property type="entry name" value="ABC_transporter-like_ATP-bd"/>
</dbReference>
<dbReference type="InterPro" id="IPR052156">
    <property type="entry name" value="BCAA_Transport_ATP-bd_LivF"/>
</dbReference>
<dbReference type="SUPFAM" id="SSF52540">
    <property type="entry name" value="P-loop containing nucleoside triphosphate hydrolases"/>
    <property type="match status" value="1"/>
</dbReference>
<evidence type="ECO:0000313" key="7">
    <source>
        <dbReference type="EMBL" id="SHF10078.1"/>
    </source>
</evidence>
<gene>
    <name evidence="7" type="ORF">SAMN05444349_11168</name>
</gene>
<evidence type="ECO:0000313" key="8">
    <source>
        <dbReference type="Proteomes" id="UP000184436"/>
    </source>
</evidence>
<keyword evidence="5" id="KW-0029">Amino-acid transport</keyword>
<dbReference type="OrthoDB" id="9789994at2"/>
<reference evidence="7 8" key="1">
    <citation type="submission" date="2016-11" db="EMBL/GenBank/DDBJ databases">
        <authorList>
            <person name="Jaros S."/>
            <person name="Januszkiewicz K."/>
            <person name="Wedrychowicz H."/>
        </authorList>
    </citation>
    <scope>NUCLEOTIDE SEQUENCE [LARGE SCALE GENOMIC DNA]</scope>
    <source>
        <strain evidence="7 8">DSM 26883</strain>
    </source>
</reference>
<evidence type="ECO:0000256" key="3">
    <source>
        <dbReference type="ARBA" id="ARBA00022741"/>
    </source>
</evidence>
<keyword evidence="4 7" id="KW-0067">ATP-binding</keyword>
<feature type="domain" description="ABC transporter" evidence="6">
    <location>
        <begin position="2"/>
        <end position="221"/>
    </location>
</feature>
<dbReference type="GO" id="GO:0015658">
    <property type="term" value="F:branched-chain amino acid transmembrane transporter activity"/>
    <property type="evidence" value="ECO:0007669"/>
    <property type="project" value="TreeGrafter"/>
</dbReference>
<keyword evidence="2" id="KW-0813">Transport</keyword>
<dbReference type="Pfam" id="PF00005">
    <property type="entry name" value="ABC_tran"/>
    <property type="match status" value="1"/>
</dbReference>
<evidence type="ECO:0000256" key="2">
    <source>
        <dbReference type="ARBA" id="ARBA00022448"/>
    </source>
</evidence>
<keyword evidence="3" id="KW-0547">Nucleotide-binding</keyword>
<dbReference type="GO" id="GO:0015807">
    <property type="term" value="P:L-amino acid transport"/>
    <property type="evidence" value="ECO:0007669"/>
    <property type="project" value="TreeGrafter"/>
</dbReference>
<dbReference type="SMART" id="SM00382">
    <property type="entry name" value="AAA"/>
    <property type="match status" value="1"/>
</dbReference>
<protein>
    <submittedName>
        <fullName evidence="7">Amino acid/amide ABC transporter ATP-binding protein 2, HAAT family</fullName>
    </submittedName>
</protein>
<dbReference type="InterPro" id="IPR003593">
    <property type="entry name" value="AAA+_ATPase"/>
</dbReference>
<dbReference type="STRING" id="871325.SAMN05444349_11168"/>
<dbReference type="PANTHER" id="PTHR43820:SF7">
    <property type="entry name" value="BRANCHED-CHAIN AMINO ACID TRANSPORT ATP-BINDING PROTEIN LIVF-RELATED"/>
    <property type="match status" value="1"/>
</dbReference>
<dbReference type="PROSITE" id="PS50893">
    <property type="entry name" value="ABC_TRANSPORTER_2"/>
    <property type="match status" value="1"/>
</dbReference>
<dbReference type="Gene3D" id="3.40.50.300">
    <property type="entry name" value="P-loop containing nucleotide triphosphate hydrolases"/>
    <property type="match status" value="1"/>
</dbReference>
<dbReference type="RefSeq" id="WP_025074920.1">
    <property type="nucleotide sequence ID" value="NZ_FQVD01000011.1"/>
</dbReference>
<comment type="similarity">
    <text evidence="1">Belongs to the ABC transporter superfamily.</text>
</comment>
<evidence type="ECO:0000256" key="4">
    <source>
        <dbReference type="ARBA" id="ARBA00022840"/>
    </source>
</evidence>
<organism evidence="7 8">
    <name type="scientific">Bacteroides faecichinchillae</name>
    <dbReference type="NCBI Taxonomy" id="871325"/>
    <lineage>
        <taxon>Bacteria</taxon>
        <taxon>Pseudomonadati</taxon>
        <taxon>Bacteroidota</taxon>
        <taxon>Bacteroidia</taxon>
        <taxon>Bacteroidales</taxon>
        <taxon>Bacteroidaceae</taxon>
        <taxon>Bacteroides</taxon>
    </lineage>
</organism>
<evidence type="ECO:0000259" key="6">
    <source>
        <dbReference type="PROSITE" id="PS50893"/>
    </source>
</evidence>
<proteinExistence type="inferred from homology"/>
<dbReference type="EMBL" id="FQVD01000011">
    <property type="protein sequence ID" value="SHF10078.1"/>
    <property type="molecule type" value="Genomic_DNA"/>
</dbReference>
<name>A0A1M4YWJ5_9BACE</name>
<dbReference type="PANTHER" id="PTHR43820">
    <property type="entry name" value="HIGH-AFFINITY BRANCHED-CHAIN AMINO ACID TRANSPORT ATP-BINDING PROTEIN LIVF"/>
    <property type="match status" value="1"/>
</dbReference>
<accession>A0A1M4YWJ5</accession>
<dbReference type="GO" id="GO:0016887">
    <property type="term" value="F:ATP hydrolysis activity"/>
    <property type="evidence" value="ECO:0007669"/>
    <property type="project" value="InterPro"/>
</dbReference>
<evidence type="ECO:0000256" key="5">
    <source>
        <dbReference type="ARBA" id="ARBA00022970"/>
    </source>
</evidence>
<dbReference type="Proteomes" id="UP000184436">
    <property type="component" value="Unassembled WGS sequence"/>
</dbReference>
<dbReference type="AlphaFoldDB" id="A0A1M4YWJ5"/>
<dbReference type="GO" id="GO:0005524">
    <property type="term" value="F:ATP binding"/>
    <property type="evidence" value="ECO:0007669"/>
    <property type="project" value="UniProtKB-KW"/>
</dbReference>
<dbReference type="InterPro" id="IPR027417">
    <property type="entry name" value="P-loop_NTPase"/>
</dbReference>
<keyword evidence="8" id="KW-1185">Reference proteome</keyword>
<sequence length="222" mass="24805">MLTVNHIITGYGKKPVVKDVSFTVEKQEIVLLSGGNGSGKSTILKAVYGLLPLWKNETREQGSVTFNEQNITGLNTSSMLKTGIVYMPQRKNVFENFTIDENLSIASNIYNKQESKQRIELVYGTFPLLKKFKKRTPFSMSGGEKQILAFGCAMLHSPSLMLLDEPFAGVDTANSEILLQEIHAQQQAGVSFLIVEHKKFLFSGTLFREITLELGTIKKIIR</sequence>